<feature type="domain" description="Succinylglutamate desuccinylase/Aspartoacylase catalytic" evidence="5">
    <location>
        <begin position="39"/>
        <end position="143"/>
    </location>
</feature>
<evidence type="ECO:0000256" key="3">
    <source>
        <dbReference type="ARBA" id="ARBA00022801"/>
    </source>
</evidence>
<keyword evidence="4" id="KW-0862">Zinc</keyword>
<accession>A0A1Y6BIA3</accession>
<dbReference type="InterPro" id="IPR055438">
    <property type="entry name" value="AstE_AspA_cat"/>
</dbReference>
<evidence type="ECO:0000259" key="5">
    <source>
        <dbReference type="Pfam" id="PF24827"/>
    </source>
</evidence>
<organism evidence="6 7">
    <name type="scientific">Tistlia consotensis USBA 355</name>
    <dbReference type="NCBI Taxonomy" id="560819"/>
    <lineage>
        <taxon>Bacteria</taxon>
        <taxon>Pseudomonadati</taxon>
        <taxon>Pseudomonadota</taxon>
        <taxon>Alphaproteobacteria</taxon>
        <taxon>Rhodospirillales</taxon>
        <taxon>Rhodovibrionaceae</taxon>
        <taxon>Tistlia</taxon>
    </lineage>
</organism>
<comment type="cofactor">
    <cofactor evidence="1">
        <name>Zn(2+)</name>
        <dbReference type="ChEBI" id="CHEBI:29105"/>
    </cofactor>
</comment>
<dbReference type="GO" id="GO:0016788">
    <property type="term" value="F:hydrolase activity, acting on ester bonds"/>
    <property type="evidence" value="ECO:0007669"/>
    <property type="project" value="InterPro"/>
</dbReference>
<dbReference type="Gene3D" id="3.40.630.10">
    <property type="entry name" value="Zn peptidases"/>
    <property type="match status" value="1"/>
</dbReference>
<keyword evidence="3" id="KW-0378">Hydrolase</keyword>
<evidence type="ECO:0000256" key="2">
    <source>
        <dbReference type="ARBA" id="ARBA00022723"/>
    </source>
</evidence>
<keyword evidence="2" id="KW-0479">Metal-binding</keyword>
<dbReference type="GO" id="GO:0046872">
    <property type="term" value="F:metal ion binding"/>
    <property type="evidence" value="ECO:0007669"/>
    <property type="project" value="UniProtKB-KW"/>
</dbReference>
<dbReference type="AlphaFoldDB" id="A0A1Y6BIA3"/>
<sequence length="319" mass="34675">MPSASTDSYPIELTPPDIGVHRAANTGIDWLWSFDSGLPGSHVLLTAVVHGNELCGAIALDGFLREGLRPRRGRLSLGFMNVAAFQRFDPADPTASRFVDEDFNRVWSESTLDGPRQSVELARARTLRPFLDTVDRLLDIHSMQHRTPPLMLAGPLAKGRDLAARVGIPELVVSDQGHAAGRRLRDYGGFGDPDSPKNALLVECGQHWEAAAAPLAVATALRFLLACGTLDAADVAGRLGTAAAPQRFIEVTDAVTIESDDFRFVEDFRGLETIPRKGSLLGHDGDRPVVTPYDDCVLIMPSRRLHRGQTAVRLGRFLA</sequence>
<evidence type="ECO:0000313" key="6">
    <source>
        <dbReference type="EMBL" id="SMF12748.1"/>
    </source>
</evidence>
<proteinExistence type="predicted"/>
<dbReference type="SUPFAM" id="SSF53187">
    <property type="entry name" value="Zn-dependent exopeptidases"/>
    <property type="match status" value="1"/>
</dbReference>
<evidence type="ECO:0000256" key="1">
    <source>
        <dbReference type="ARBA" id="ARBA00001947"/>
    </source>
</evidence>
<dbReference type="RefSeq" id="WP_085122123.1">
    <property type="nucleotide sequence ID" value="NZ_FWZX01000005.1"/>
</dbReference>
<dbReference type="STRING" id="560819.SAMN05428998_105109"/>
<dbReference type="Proteomes" id="UP000192917">
    <property type="component" value="Unassembled WGS sequence"/>
</dbReference>
<evidence type="ECO:0000313" key="7">
    <source>
        <dbReference type="Proteomes" id="UP000192917"/>
    </source>
</evidence>
<dbReference type="Pfam" id="PF24827">
    <property type="entry name" value="AstE_AspA_cat"/>
    <property type="match status" value="1"/>
</dbReference>
<dbReference type="EMBL" id="FWZX01000005">
    <property type="protein sequence ID" value="SMF12748.1"/>
    <property type="molecule type" value="Genomic_DNA"/>
</dbReference>
<protein>
    <submittedName>
        <fullName evidence="6">Succinylglutamate desuccinylase</fullName>
    </submittedName>
</protein>
<reference evidence="6 7" key="1">
    <citation type="submission" date="2017-04" db="EMBL/GenBank/DDBJ databases">
        <authorList>
            <person name="Afonso C.L."/>
            <person name="Miller P.J."/>
            <person name="Scott M.A."/>
            <person name="Spackman E."/>
            <person name="Goraichik I."/>
            <person name="Dimitrov K.M."/>
            <person name="Suarez D.L."/>
            <person name="Swayne D.E."/>
        </authorList>
    </citation>
    <scope>NUCLEOTIDE SEQUENCE [LARGE SCALE GENOMIC DNA]</scope>
    <source>
        <strain evidence="6 7">USBA 355</strain>
    </source>
</reference>
<gene>
    <name evidence="6" type="ORF">SAMN05428998_105109</name>
</gene>
<evidence type="ECO:0000256" key="4">
    <source>
        <dbReference type="ARBA" id="ARBA00022833"/>
    </source>
</evidence>
<name>A0A1Y6BIA3_9PROT</name>
<keyword evidence="7" id="KW-1185">Reference proteome</keyword>